<name>A0ABR9MFC3_9ACTN</name>
<comment type="caution">
    <text evidence="5">The sequence shown here is derived from an EMBL/GenBank/DDBJ whole genome shotgun (WGS) entry which is preliminary data.</text>
</comment>
<reference evidence="5 6" key="1">
    <citation type="submission" date="2020-10" db="EMBL/GenBank/DDBJ databases">
        <title>Sequencing the genomes of 1000 actinobacteria strains.</title>
        <authorList>
            <person name="Klenk H.-P."/>
        </authorList>
    </citation>
    <scope>NUCLEOTIDE SEQUENCE [LARGE SCALE GENOMIC DNA]</scope>
    <source>
        <strain evidence="5 6">DSM 43173</strain>
    </source>
</reference>
<evidence type="ECO:0000313" key="6">
    <source>
        <dbReference type="Proteomes" id="UP000633509"/>
    </source>
</evidence>
<comment type="similarity">
    <text evidence="1">Belongs to the Gfo/Idh/MocA family.</text>
</comment>
<dbReference type="Proteomes" id="UP000633509">
    <property type="component" value="Unassembled WGS sequence"/>
</dbReference>
<feature type="domain" description="Gfo/Idh/MocA-like oxidoreductase C-terminal" evidence="4">
    <location>
        <begin position="138"/>
        <end position="421"/>
    </location>
</feature>
<gene>
    <name evidence="5" type="ORF">H4W80_009867</name>
</gene>
<evidence type="ECO:0000259" key="3">
    <source>
        <dbReference type="Pfam" id="PF01408"/>
    </source>
</evidence>
<evidence type="ECO:0000256" key="1">
    <source>
        <dbReference type="ARBA" id="ARBA00010928"/>
    </source>
</evidence>
<dbReference type="InterPro" id="IPR000683">
    <property type="entry name" value="Gfo/Idh/MocA-like_OxRdtase_N"/>
</dbReference>
<dbReference type="InterPro" id="IPR004104">
    <property type="entry name" value="Gfo/Idh/MocA-like_OxRdtase_C"/>
</dbReference>
<dbReference type="Pfam" id="PF02894">
    <property type="entry name" value="GFO_IDH_MocA_C"/>
    <property type="match status" value="1"/>
</dbReference>
<protein>
    <submittedName>
        <fullName evidence="5">Dehydrogenase</fullName>
    </submittedName>
</protein>
<dbReference type="PANTHER" id="PTHR43377">
    <property type="entry name" value="BILIVERDIN REDUCTASE A"/>
    <property type="match status" value="1"/>
</dbReference>
<dbReference type="RefSeq" id="WP_192791294.1">
    <property type="nucleotide sequence ID" value="NZ_JADBEK010000001.1"/>
</dbReference>
<dbReference type="Gene3D" id="3.40.50.720">
    <property type="entry name" value="NAD(P)-binding Rossmann-like Domain"/>
    <property type="match status" value="1"/>
</dbReference>
<dbReference type="EMBL" id="JADBEK010000001">
    <property type="protein sequence ID" value="MBE1591609.1"/>
    <property type="molecule type" value="Genomic_DNA"/>
</dbReference>
<feature type="region of interest" description="Disordered" evidence="2">
    <location>
        <begin position="350"/>
        <end position="374"/>
    </location>
</feature>
<sequence length="427" mass="45878">MTEVTLAVVGGGLRGLTYARHAHATGAGRVVAVAEPDPRRRAAFAAEFGVPAGAAFPGWKELAAADRLADAAVIATQDQLHTDPAVALADLGYHILLEKPMAPNEGEAARIAEAARRNGIMLAVCHVLRYTPYTRAVRDLLDSGRIGRLISVQHLEPVGWWHQAHSFVRGHWRRQDTSAPMLLAKACHDIDWLVHLFGRPPARVSSFGSLSHFRAEDRPASAADRCVDCLLEASCPYSAPRLYLGCLGDPESEFWPLSAVTPGRTPEAVLEALRVGPYGRCVYACDNDVVDHQEVVMEFDDGATCSFTMSAFTPMEHRRTRLFGTHGYVDGDGRTLRVVDFRTGEEEVVDTTAADAGAPEASEGPSAADGHGGGDEGLVDAFLAAVASGDPSPLRSDAFESLMTHRVVWAAEQARLTGSVVTFRPHG</sequence>
<keyword evidence="6" id="KW-1185">Reference proteome</keyword>
<proteinExistence type="inferred from homology"/>
<dbReference type="SUPFAM" id="SSF55347">
    <property type="entry name" value="Glyceraldehyde-3-phosphate dehydrogenase-like, C-terminal domain"/>
    <property type="match status" value="1"/>
</dbReference>
<dbReference type="PANTHER" id="PTHR43377:SF2">
    <property type="entry name" value="BINDING ROSSMANN FOLD OXIDOREDUCTASE, PUTATIVE (AFU_ORTHOLOGUE AFUA_4G00560)-RELATED"/>
    <property type="match status" value="1"/>
</dbReference>
<evidence type="ECO:0000256" key="2">
    <source>
        <dbReference type="SAM" id="MobiDB-lite"/>
    </source>
</evidence>
<dbReference type="InterPro" id="IPR036291">
    <property type="entry name" value="NAD(P)-bd_dom_sf"/>
</dbReference>
<dbReference type="InterPro" id="IPR051450">
    <property type="entry name" value="Gfo/Idh/MocA_Oxidoreductases"/>
</dbReference>
<feature type="domain" description="Gfo/Idh/MocA-like oxidoreductase N-terminal" evidence="3">
    <location>
        <begin position="6"/>
        <end position="125"/>
    </location>
</feature>
<accession>A0ABR9MFC3</accession>
<evidence type="ECO:0000259" key="4">
    <source>
        <dbReference type="Pfam" id="PF02894"/>
    </source>
</evidence>
<dbReference type="SUPFAM" id="SSF51735">
    <property type="entry name" value="NAD(P)-binding Rossmann-fold domains"/>
    <property type="match status" value="1"/>
</dbReference>
<evidence type="ECO:0000313" key="5">
    <source>
        <dbReference type="EMBL" id="MBE1591609.1"/>
    </source>
</evidence>
<organism evidence="5 6">
    <name type="scientific">Nonomuraea angiospora</name>
    <dbReference type="NCBI Taxonomy" id="46172"/>
    <lineage>
        <taxon>Bacteria</taxon>
        <taxon>Bacillati</taxon>
        <taxon>Actinomycetota</taxon>
        <taxon>Actinomycetes</taxon>
        <taxon>Streptosporangiales</taxon>
        <taxon>Streptosporangiaceae</taxon>
        <taxon>Nonomuraea</taxon>
    </lineage>
</organism>
<dbReference type="Gene3D" id="3.30.360.10">
    <property type="entry name" value="Dihydrodipicolinate Reductase, domain 2"/>
    <property type="match status" value="1"/>
</dbReference>
<dbReference type="Pfam" id="PF01408">
    <property type="entry name" value="GFO_IDH_MocA"/>
    <property type="match status" value="1"/>
</dbReference>